<proteinExistence type="predicted"/>
<reference evidence="3" key="1">
    <citation type="submission" date="2018-06" db="EMBL/GenBank/DDBJ databases">
        <authorList>
            <person name="Cea G.-C."/>
            <person name="William W."/>
        </authorList>
    </citation>
    <scope>NUCLEOTIDE SEQUENCE [LARGE SCALE GENOMIC DNA]</scope>
    <source>
        <strain evidence="3">DB21MT-2</strain>
    </source>
</reference>
<dbReference type="EMBL" id="LS483452">
    <property type="protein sequence ID" value="SQH76266.1"/>
    <property type="molecule type" value="Genomic_DNA"/>
</dbReference>
<dbReference type="InterPro" id="IPR000477">
    <property type="entry name" value="RT_dom"/>
</dbReference>
<gene>
    <name evidence="2" type="ORF">SHEWBE_2303</name>
</gene>
<feature type="domain" description="Reverse transcriptase" evidence="1">
    <location>
        <begin position="1"/>
        <end position="126"/>
    </location>
</feature>
<name>A0A330M121_9GAMM</name>
<organism evidence="2 3">
    <name type="scientific">Shewanella benthica</name>
    <dbReference type="NCBI Taxonomy" id="43661"/>
    <lineage>
        <taxon>Bacteria</taxon>
        <taxon>Pseudomonadati</taxon>
        <taxon>Pseudomonadota</taxon>
        <taxon>Gammaproteobacteria</taxon>
        <taxon>Alteromonadales</taxon>
        <taxon>Shewanellaceae</taxon>
        <taxon>Shewanella</taxon>
    </lineage>
</organism>
<sequence length="359" mass="41400">MVVRNGQDQQTKGIPIGSDTSYAIAELIMSEIDEKLVSKIGNNYHRYIDDFEFGCKTLQEAEEILSVLQEVLSSYELELNSSKTKITKLPEEIDPQWLHELQKYNINMSTDAVQKRSLLSFFDLTMNFLEKEPSEPILKYAVIRTSSHIVRANNYPLFQRILLQWATADPSTLPIIIDFIAFYKSAGVNVDLAEVKRTLQFIIIENCRQGHTSEVCWSIFGMILLSQSFDDEALSELKKVENPFIALLTLDARNRGLISSSYNFPLWESLMNKNELKTENWILAYEALRKGWLPSVDGSDYLIDVEGFSTLADNDVEFYSTDLIDQHDPKTNYSYFNRLSAEELRYFVHRDVPLIRLPF</sequence>
<evidence type="ECO:0000313" key="3">
    <source>
        <dbReference type="Proteomes" id="UP000250123"/>
    </source>
</evidence>
<dbReference type="KEGG" id="sbk:SHEWBE_2303"/>
<dbReference type="AlphaFoldDB" id="A0A330M121"/>
<evidence type="ECO:0000313" key="2">
    <source>
        <dbReference type="EMBL" id="SQH76266.1"/>
    </source>
</evidence>
<accession>A0A330M121</accession>
<protein>
    <recommendedName>
        <fullName evidence="1">Reverse transcriptase domain-containing protein</fullName>
    </recommendedName>
</protein>
<evidence type="ECO:0000259" key="1">
    <source>
        <dbReference type="PROSITE" id="PS50878"/>
    </source>
</evidence>
<dbReference type="InterPro" id="IPR043502">
    <property type="entry name" value="DNA/RNA_pol_sf"/>
</dbReference>
<dbReference type="CDD" id="cd01646">
    <property type="entry name" value="RT_Bac_retron_I"/>
    <property type="match status" value="1"/>
</dbReference>
<dbReference type="SUPFAM" id="SSF56672">
    <property type="entry name" value="DNA/RNA polymerases"/>
    <property type="match status" value="1"/>
</dbReference>
<dbReference type="Pfam" id="PF00078">
    <property type="entry name" value="RVT_1"/>
    <property type="match status" value="1"/>
</dbReference>
<dbReference type="PROSITE" id="PS50878">
    <property type="entry name" value="RT_POL"/>
    <property type="match status" value="1"/>
</dbReference>
<dbReference type="Proteomes" id="UP000250123">
    <property type="component" value="Chromosome SHEWBE"/>
</dbReference>